<accession>A0A8B8A5A0</accession>
<dbReference type="SMART" id="SM00487">
    <property type="entry name" value="DEXDc"/>
    <property type="match status" value="1"/>
</dbReference>
<gene>
    <name evidence="13" type="primary">LOC111099201</name>
</gene>
<dbReference type="PANTHER" id="PTHR13710:SF153">
    <property type="entry name" value="RECQ-LIKE DNA HELICASE BLM"/>
    <property type="match status" value="1"/>
</dbReference>
<dbReference type="GO" id="GO:0000724">
    <property type="term" value="P:double-strand break repair via homologous recombination"/>
    <property type="evidence" value="ECO:0007669"/>
    <property type="project" value="TreeGrafter"/>
</dbReference>
<dbReference type="InterPro" id="IPR001650">
    <property type="entry name" value="Helicase_C-like"/>
</dbReference>
<feature type="domain" description="Helicase ATP-binding" evidence="10">
    <location>
        <begin position="27"/>
        <end position="201"/>
    </location>
</feature>
<evidence type="ECO:0000256" key="9">
    <source>
        <dbReference type="ARBA" id="ARBA00044542"/>
    </source>
</evidence>
<evidence type="ECO:0000256" key="1">
    <source>
        <dbReference type="ARBA" id="ARBA00005446"/>
    </source>
</evidence>
<dbReference type="Gene3D" id="3.40.50.300">
    <property type="entry name" value="P-loop containing nucleotide triphosphate hydrolases"/>
    <property type="match status" value="2"/>
</dbReference>
<evidence type="ECO:0000256" key="5">
    <source>
        <dbReference type="ARBA" id="ARBA00023235"/>
    </source>
</evidence>
<evidence type="ECO:0000256" key="7">
    <source>
        <dbReference type="ARBA" id="ARBA00034617"/>
    </source>
</evidence>
<keyword evidence="6" id="KW-0539">Nucleus</keyword>
<dbReference type="GeneID" id="111099201"/>
<keyword evidence="4" id="KW-0238">DNA-binding</keyword>
<comment type="catalytic activity">
    <reaction evidence="7">
        <text>Couples ATP hydrolysis with the unwinding of duplex DNA by translocating in the 3'-5' direction.</text>
        <dbReference type="EC" id="5.6.2.4"/>
    </reaction>
</comment>
<dbReference type="GO" id="GO:0005634">
    <property type="term" value="C:nucleus"/>
    <property type="evidence" value="ECO:0007669"/>
    <property type="project" value="TreeGrafter"/>
</dbReference>
<dbReference type="GO" id="GO:0043138">
    <property type="term" value="F:3'-5' DNA helicase activity"/>
    <property type="evidence" value="ECO:0007669"/>
    <property type="project" value="UniProtKB-EC"/>
</dbReference>
<keyword evidence="3" id="KW-0067">ATP-binding</keyword>
<dbReference type="GO" id="GO:0005737">
    <property type="term" value="C:cytoplasm"/>
    <property type="evidence" value="ECO:0007669"/>
    <property type="project" value="TreeGrafter"/>
</dbReference>
<dbReference type="RefSeq" id="XP_022286340.1">
    <property type="nucleotide sequence ID" value="XM_022430632.1"/>
</dbReference>
<proteinExistence type="inferred from homology"/>
<evidence type="ECO:0000256" key="3">
    <source>
        <dbReference type="ARBA" id="ARBA00022840"/>
    </source>
</evidence>
<keyword evidence="5" id="KW-0413">Isomerase</keyword>
<dbReference type="GO" id="GO:0005524">
    <property type="term" value="F:ATP binding"/>
    <property type="evidence" value="ECO:0007669"/>
    <property type="project" value="UniProtKB-KW"/>
</dbReference>
<evidence type="ECO:0000256" key="4">
    <source>
        <dbReference type="ARBA" id="ARBA00023125"/>
    </source>
</evidence>
<evidence type="ECO:0000313" key="13">
    <source>
        <dbReference type="RefSeq" id="XP_022286340.1"/>
    </source>
</evidence>
<dbReference type="GO" id="GO:0003677">
    <property type="term" value="F:DNA binding"/>
    <property type="evidence" value="ECO:0007669"/>
    <property type="project" value="UniProtKB-KW"/>
</dbReference>
<dbReference type="GO" id="GO:0005694">
    <property type="term" value="C:chromosome"/>
    <property type="evidence" value="ECO:0007669"/>
    <property type="project" value="TreeGrafter"/>
</dbReference>
<dbReference type="PROSITE" id="PS51192">
    <property type="entry name" value="HELICASE_ATP_BIND_1"/>
    <property type="match status" value="1"/>
</dbReference>
<dbReference type="SMART" id="SM00490">
    <property type="entry name" value="HELICc"/>
    <property type="match status" value="1"/>
</dbReference>
<dbReference type="GO" id="GO:0009378">
    <property type="term" value="F:four-way junction helicase activity"/>
    <property type="evidence" value="ECO:0007669"/>
    <property type="project" value="TreeGrafter"/>
</dbReference>
<organism evidence="12 13">
    <name type="scientific">Crassostrea virginica</name>
    <name type="common">Eastern oyster</name>
    <dbReference type="NCBI Taxonomy" id="6565"/>
    <lineage>
        <taxon>Eukaryota</taxon>
        <taxon>Metazoa</taxon>
        <taxon>Spiralia</taxon>
        <taxon>Lophotrochozoa</taxon>
        <taxon>Mollusca</taxon>
        <taxon>Bivalvia</taxon>
        <taxon>Autobranchia</taxon>
        <taxon>Pteriomorphia</taxon>
        <taxon>Ostreida</taxon>
        <taxon>Ostreoidea</taxon>
        <taxon>Ostreidae</taxon>
        <taxon>Crassostrea</taxon>
    </lineage>
</organism>
<dbReference type="Pfam" id="PF00270">
    <property type="entry name" value="DEAD"/>
    <property type="match status" value="1"/>
</dbReference>
<feature type="domain" description="Helicase C-terminal" evidence="11">
    <location>
        <begin position="229"/>
        <end position="383"/>
    </location>
</feature>
<sequence>MAAPSVFSNICEKFQIESLSDNQKTAISAVIDGNDIFVGTKTGSGKSLTYECFPVIKPDSTVLIIAPLVTIMSEQCEKLEKCGFRATYIGKNALENDSIENGLYDFVFGSPETVVGDSKWRDVLKSDIYQKKLALIVVDEAHTVIQWGESDKTTEPFREWFSKIGELRSLCPKASITALTATSGPSQRRRIMKLLCFRSNSKVILDSPDRENIKISTLCIPNKDKLEKVFCWLIDTLRNEKEKTKRHIIFCESIGDVSKIYSMFLKEFGHNCKYFEMFHSKTSDKVKEKIRHDMTMDGDIRVLICTNAAGMGVNFVDVHNIIHYNLPRQMDTFVQQMGRAGRDGQISDELIMYKNHKSHLKKVENELVRLAKDDTKCKHEILCGAYLITHKNIVPAHNCCDVCAKKCSCGNEQCPRVHDALTAYTAETDSSDEEMERYVSDEDKKLINEKLMSYKFTLTSSAAGVIIDSDVLHGFTNEIVVQIVQRSNSIFTPEDVMSKFPIWSFNTAVEICNIICDVLGDTNMYNLLEDTEEDSDYS</sequence>
<dbReference type="Pfam" id="PF00271">
    <property type="entry name" value="Helicase_C"/>
    <property type="match status" value="1"/>
</dbReference>
<dbReference type="OrthoDB" id="5959447at2759"/>
<evidence type="ECO:0000259" key="10">
    <source>
        <dbReference type="PROSITE" id="PS51192"/>
    </source>
</evidence>
<dbReference type="PROSITE" id="PS51194">
    <property type="entry name" value="HELICASE_CTER"/>
    <property type="match status" value="1"/>
</dbReference>
<evidence type="ECO:0000313" key="12">
    <source>
        <dbReference type="Proteomes" id="UP000694844"/>
    </source>
</evidence>
<dbReference type="InterPro" id="IPR027417">
    <property type="entry name" value="P-loop_NTPase"/>
</dbReference>
<dbReference type="PANTHER" id="PTHR13710">
    <property type="entry name" value="DNA HELICASE RECQ FAMILY MEMBER"/>
    <property type="match status" value="1"/>
</dbReference>
<dbReference type="AlphaFoldDB" id="A0A8B8A5A0"/>
<name>A0A8B8A5A0_CRAVI</name>
<dbReference type="SUPFAM" id="SSF52540">
    <property type="entry name" value="P-loop containing nucleoside triphosphate hydrolases"/>
    <property type="match status" value="1"/>
</dbReference>
<evidence type="ECO:0000256" key="2">
    <source>
        <dbReference type="ARBA" id="ARBA00022741"/>
    </source>
</evidence>
<comment type="similarity">
    <text evidence="1">Belongs to the helicase family. RecQ subfamily.</text>
</comment>
<evidence type="ECO:0000256" key="8">
    <source>
        <dbReference type="ARBA" id="ARBA00034808"/>
    </source>
</evidence>
<evidence type="ECO:0000259" key="11">
    <source>
        <dbReference type="PROSITE" id="PS51194"/>
    </source>
</evidence>
<evidence type="ECO:0000256" key="6">
    <source>
        <dbReference type="ARBA" id="ARBA00023242"/>
    </source>
</evidence>
<keyword evidence="12" id="KW-1185">Reference proteome</keyword>
<dbReference type="InterPro" id="IPR014001">
    <property type="entry name" value="Helicase_ATP-bd"/>
</dbReference>
<dbReference type="KEGG" id="cvn:111099201"/>
<keyword evidence="2" id="KW-0547">Nucleotide-binding</keyword>
<reference evidence="13" key="1">
    <citation type="submission" date="2025-08" db="UniProtKB">
        <authorList>
            <consortium name="RefSeq"/>
        </authorList>
    </citation>
    <scope>IDENTIFICATION</scope>
    <source>
        <tissue evidence="13">Whole sample</tissue>
    </source>
</reference>
<dbReference type="InterPro" id="IPR011545">
    <property type="entry name" value="DEAD/DEAH_box_helicase_dom"/>
</dbReference>
<dbReference type="Proteomes" id="UP000694844">
    <property type="component" value="Chromosome 5"/>
</dbReference>
<dbReference type="EC" id="5.6.2.4" evidence="8"/>
<protein>
    <recommendedName>
        <fullName evidence="8">DNA 3'-5' helicase</fullName>
        <ecNumber evidence="8">5.6.2.4</ecNumber>
    </recommendedName>
    <alternativeName>
        <fullName evidence="9">DNA 3'-5' helicase BLM</fullName>
    </alternativeName>
</protein>